<dbReference type="SUPFAM" id="SSF109854">
    <property type="entry name" value="DinB/YfiT-like putative metalloenzymes"/>
    <property type="match status" value="1"/>
</dbReference>
<evidence type="ECO:0000313" key="1">
    <source>
        <dbReference type="EMBL" id="SYX83016.1"/>
    </source>
</evidence>
<reference evidence="2" key="1">
    <citation type="submission" date="2018-08" db="EMBL/GenBank/DDBJ databases">
        <authorList>
            <person name="Chevrot R."/>
        </authorList>
    </citation>
    <scope>NUCLEOTIDE SEQUENCE [LARGE SCALE GENOMIC DNA]</scope>
</reference>
<dbReference type="Proteomes" id="UP000304148">
    <property type="component" value="Chromosome"/>
</dbReference>
<dbReference type="Gene3D" id="1.20.120.450">
    <property type="entry name" value="dinb family like domain"/>
    <property type="match status" value="1"/>
</dbReference>
<dbReference type="AlphaFoldDB" id="A0A383R9K7"/>
<gene>
    <name evidence="1" type="ORF">PBLR_11438</name>
</gene>
<protein>
    <submittedName>
        <fullName evidence="1">Integrase</fullName>
    </submittedName>
</protein>
<proteinExistence type="predicted"/>
<dbReference type="InterPro" id="IPR034660">
    <property type="entry name" value="DinB/YfiT-like"/>
</dbReference>
<dbReference type="EMBL" id="LS992241">
    <property type="protein sequence ID" value="SYX83016.1"/>
    <property type="molecule type" value="Genomic_DNA"/>
</dbReference>
<sequence length="176" mass="20698">MDMEDLYLITDKAGFTPEMSRLISMINYARYTTLKTVEGLSQAQLDYVMDPHSNSIGALLYHMAAVEYAYQAFTFENRELSEQELLTWGAALDLGEKGQQLIHGHDLNFYITMLDEVRQRTLDGFKSRNDEWLHEAAPFWHGKPANNYFKWFHVFEDEINHRGQMRFIKKRLPQNL</sequence>
<dbReference type="InterPro" id="IPR007061">
    <property type="entry name" value="MST-like"/>
</dbReference>
<dbReference type="Pfam" id="PF04978">
    <property type="entry name" value="MST"/>
    <property type="match status" value="1"/>
</dbReference>
<name>A0A383R9K7_PAEAL</name>
<evidence type="ECO:0000313" key="2">
    <source>
        <dbReference type="Proteomes" id="UP000304148"/>
    </source>
</evidence>
<organism evidence="1 2">
    <name type="scientific">Paenibacillus alvei</name>
    <name type="common">Bacillus alvei</name>
    <dbReference type="NCBI Taxonomy" id="44250"/>
    <lineage>
        <taxon>Bacteria</taxon>
        <taxon>Bacillati</taxon>
        <taxon>Bacillota</taxon>
        <taxon>Bacilli</taxon>
        <taxon>Bacillales</taxon>
        <taxon>Paenibacillaceae</taxon>
        <taxon>Paenibacillus</taxon>
    </lineage>
</organism>
<accession>A0A383R9K7</accession>